<protein>
    <recommendedName>
        <fullName evidence="4">DUF4200 domain-containing protein</fullName>
    </recommendedName>
</protein>
<dbReference type="EMBL" id="PYSW02000027">
    <property type="protein sequence ID" value="KAG2381255.1"/>
    <property type="molecule type" value="Genomic_DNA"/>
</dbReference>
<dbReference type="GO" id="GO:0005856">
    <property type="term" value="C:cytoskeleton"/>
    <property type="evidence" value="ECO:0007669"/>
    <property type="project" value="UniProtKB-ARBA"/>
</dbReference>
<sequence length="411" mass="48374">MLLEMSSRKTPPIQFIPTSNPVPSPRISHHQAILIKTKPPQEEDEAKSSRNDQGSKKKNSARQKKKLESSQIMSNSTLSNIQDSSLNTMMNGDDSFFITRGPQIQFPAVKKQGGSEKNVAPSEVDTALENKKAELQKIQQLLEQKRKEYEANDIQWKEKELELTKKRNELDSGHKEMKQFNQINESKIDKYYRKAMEEQKQNESKRQQIQDLQASIIHLTKQKKKKESELKKIHLYQNYLNMVARYDNNTFEDDMDKILKRHEILHNSSTDLEHQIETKKQLIKHETNDLKNFQKQAQNKLYELNVELQQKRQLLEKLKAKTYSLESAYFQQDLANRKFSQLYSQVVMSINNLHQRCVETRKFKPTQQPKFVTASRIEKNVPEEFRQLQAIQHRIQDVEYMVNAMKVEAKE</sequence>
<proteinExistence type="predicted"/>
<dbReference type="InterPro" id="IPR051147">
    <property type="entry name" value="CFAP_domain-containing"/>
</dbReference>
<feature type="coiled-coil region" evidence="2">
    <location>
        <begin position="124"/>
        <end position="155"/>
    </location>
</feature>
<gene>
    <name evidence="5" type="ORF">C9374_006244</name>
</gene>
<feature type="compositionally biased region" description="Basic and acidic residues" evidence="3">
    <location>
        <begin position="46"/>
        <end position="55"/>
    </location>
</feature>
<dbReference type="PANTHER" id="PTHR21683">
    <property type="entry name" value="COILED-COIL DOMAIN-CONTAINING PROTEIN 42 LIKE-2-LIKE-RELATED"/>
    <property type="match status" value="1"/>
</dbReference>
<dbReference type="PANTHER" id="PTHR21683:SF2">
    <property type="entry name" value="COILED-COIL DOMAIN-CONTAINING PROTEIN 42 LIKE-2-LIKE"/>
    <property type="match status" value="1"/>
</dbReference>
<feature type="coiled-coil region" evidence="2">
    <location>
        <begin position="188"/>
        <end position="229"/>
    </location>
</feature>
<feature type="coiled-coil region" evidence="2">
    <location>
        <begin position="276"/>
        <end position="321"/>
    </location>
</feature>
<evidence type="ECO:0000256" key="2">
    <source>
        <dbReference type="SAM" id="Coils"/>
    </source>
</evidence>
<keyword evidence="1 2" id="KW-0175">Coiled coil</keyword>
<dbReference type="RefSeq" id="XP_044546935.1">
    <property type="nucleotide sequence ID" value="XM_044696083.1"/>
</dbReference>
<feature type="compositionally biased region" description="Polar residues" evidence="3">
    <location>
        <begin position="69"/>
        <end position="86"/>
    </location>
</feature>
<organism evidence="5 6">
    <name type="scientific">Naegleria lovaniensis</name>
    <name type="common">Amoeba</name>
    <dbReference type="NCBI Taxonomy" id="51637"/>
    <lineage>
        <taxon>Eukaryota</taxon>
        <taxon>Discoba</taxon>
        <taxon>Heterolobosea</taxon>
        <taxon>Tetramitia</taxon>
        <taxon>Eutetramitia</taxon>
        <taxon>Vahlkampfiidae</taxon>
        <taxon>Naegleria</taxon>
    </lineage>
</organism>
<dbReference type="InterPro" id="IPR025252">
    <property type="entry name" value="DUF4200"/>
</dbReference>
<evidence type="ECO:0000256" key="1">
    <source>
        <dbReference type="ARBA" id="ARBA00023054"/>
    </source>
</evidence>
<name>A0AA88GNN3_NAELO</name>
<evidence type="ECO:0000313" key="6">
    <source>
        <dbReference type="Proteomes" id="UP000816034"/>
    </source>
</evidence>
<reference evidence="5 6" key="1">
    <citation type="journal article" date="2018" name="BMC Genomics">
        <title>The genome of Naegleria lovaniensis, the basis for a comparative approach to unravel pathogenicity factors of the human pathogenic amoeba N. fowleri.</title>
        <authorList>
            <person name="Liechti N."/>
            <person name="Schurch N."/>
            <person name="Bruggmann R."/>
            <person name="Wittwer M."/>
        </authorList>
    </citation>
    <scope>NUCLEOTIDE SEQUENCE [LARGE SCALE GENOMIC DNA]</scope>
    <source>
        <strain evidence="5 6">ATCC 30569</strain>
    </source>
</reference>
<evidence type="ECO:0000256" key="3">
    <source>
        <dbReference type="SAM" id="MobiDB-lite"/>
    </source>
</evidence>
<dbReference type="Proteomes" id="UP000816034">
    <property type="component" value="Unassembled WGS sequence"/>
</dbReference>
<dbReference type="GeneID" id="68098698"/>
<comment type="caution">
    <text evidence="5">The sequence shown here is derived from an EMBL/GenBank/DDBJ whole genome shotgun (WGS) entry which is preliminary data.</text>
</comment>
<accession>A0AA88GNN3</accession>
<feature type="domain" description="DUF4200" evidence="4">
    <location>
        <begin position="130"/>
        <end position="243"/>
    </location>
</feature>
<dbReference type="Pfam" id="PF13863">
    <property type="entry name" value="DUF4200"/>
    <property type="match status" value="1"/>
</dbReference>
<evidence type="ECO:0000313" key="5">
    <source>
        <dbReference type="EMBL" id="KAG2381255.1"/>
    </source>
</evidence>
<feature type="region of interest" description="Disordered" evidence="3">
    <location>
        <begin position="1"/>
        <end position="86"/>
    </location>
</feature>
<feature type="compositionally biased region" description="Basic residues" evidence="3">
    <location>
        <begin position="56"/>
        <end position="65"/>
    </location>
</feature>
<evidence type="ECO:0000259" key="4">
    <source>
        <dbReference type="Pfam" id="PF13863"/>
    </source>
</evidence>
<keyword evidence="6" id="KW-1185">Reference proteome</keyword>
<dbReference type="AlphaFoldDB" id="A0AA88GNN3"/>